<protein>
    <submittedName>
        <fullName evidence="1">Uncharacterized protein</fullName>
    </submittedName>
</protein>
<reference evidence="1" key="1">
    <citation type="journal article" date="2015" name="Nature">
        <title>Complex archaea that bridge the gap between prokaryotes and eukaryotes.</title>
        <authorList>
            <person name="Spang A."/>
            <person name="Saw J.H."/>
            <person name="Jorgensen S.L."/>
            <person name="Zaremba-Niedzwiedzka K."/>
            <person name="Martijn J."/>
            <person name="Lind A.E."/>
            <person name="van Eijk R."/>
            <person name="Schleper C."/>
            <person name="Guy L."/>
            <person name="Ettema T.J."/>
        </authorList>
    </citation>
    <scope>NUCLEOTIDE SEQUENCE</scope>
</reference>
<feature type="non-terminal residue" evidence="1">
    <location>
        <position position="158"/>
    </location>
</feature>
<accession>A0A0F8YCM1</accession>
<dbReference type="EMBL" id="LAZR01067294">
    <property type="protein sequence ID" value="KKK51869.1"/>
    <property type="molecule type" value="Genomic_DNA"/>
</dbReference>
<proteinExistence type="predicted"/>
<dbReference type="AlphaFoldDB" id="A0A0F8YCM1"/>
<comment type="caution">
    <text evidence="1">The sequence shown here is derived from an EMBL/GenBank/DDBJ whole genome shotgun (WGS) entry which is preliminary data.</text>
</comment>
<gene>
    <name evidence="1" type="ORF">LCGC14_3110670</name>
</gene>
<organism evidence="1">
    <name type="scientific">marine sediment metagenome</name>
    <dbReference type="NCBI Taxonomy" id="412755"/>
    <lineage>
        <taxon>unclassified sequences</taxon>
        <taxon>metagenomes</taxon>
        <taxon>ecological metagenomes</taxon>
    </lineage>
</organism>
<evidence type="ECO:0000313" key="1">
    <source>
        <dbReference type="EMBL" id="KKK51869.1"/>
    </source>
</evidence>
<sequence length="158" mass="18154">MFQARIRYFHRTYPSKTTAHIKSHKLAAQLRPFFAFLQEKKNEVAAAHYDATTTRILHEMSAIGLQNVKDYIRMVKVNGVLRPIGRPINELTDPQALAVESWETEEIKTDDGLALNFKYILHDKASALVNLGRHLGMFSEKLLLDLNMRQSQARSLDF</sequence>
<name>A0A0F8YCM1_9ZZZZ</name>